<dbReference type="GO" id="GO:0005524">
    <property type="term" value="F:ATP binding"/>
    <property type="evidence" value="ECO:0007669"/>
    <property type="project" value="UniProtKB-UniRule"/>
</dbReference>
<dbReference type="InterPro" id="IPR023214">
    <property type="entry name" value="HAD_sf"/>
</dbReference>
<dbReference type="InterPro" id="IPR018303">
    <property type="entry name" value="ATPase_P-typ_P_site"/>
</dbReference>
<dbReference type="Pfam" id="PF00122">
    <property type="entry name" value="E1-E2_ATPase"/>
    <property type="match status" value="1"/>
</dbReference>
<dbReference type="InterPro" id="IPR023299">
    <property type="entry name" value="ATPase_P-typ_cyto_dom_N"/>
</dbReference>
<dbReference type="InterPro" id="IPR051949">
    <property type="entry name" value="Cation_Transport_ATPase"/>
</dbReference>
<feature type="compositionally biased region" description="Pro residues" evidence="12">
    <location>
        <begin position="23"/>
        <end position="47"/>
    </location>
</feature>
<evidence type="ECO:0000256" key="8">
    <source>
        <dbReference type="ARBA" id="ARBA00022967"/>
    </source>
</evidence>
<dbReference type="InterPro" id="IPR001757">
    <property type="entry name" value="P_typ_ATPase"/>
</dbReference>
<dbReference type="GO" id="GO:0019829">
    <property type="term" value="F:ATPase-coupled monoatomic cation transmembrane transporter activity"/>
    <property type="evidence" value="ECO:0007669"/>
    <property type="project" value="InterPro"/>
</dbReference>
<reference evidence="14 15" key="1">
    <citation type="submission" date="2018-11" db="EMBL/GenBank/DDBJ databases">
        <title>Whole genome sequence of Streptomyces chrestomyceticus NBRC 13444(T).</title>
        <authorList>
            <person name="Komaki H."/>
            <person name="Tamura T."/>
        </authorList>
    </citation>
    <scope>NUCLEOTIDE SEQUENCE [LARGE SCALE GENOMIC DNA]</scope>
    <source>
        <strain evidence="14 15">NBRC 13444</strain>
    </source>
</reference>
<evidence type="ECO:0000256" key="3">
    <source>
        <dbReference type="ARBA" id="ARBA00022692"/>
    </source>
</evidence>
<dbReference type="PANTHER" id="PTHR43079">
    <property type="entry name" value="PROBABLE CADMIUM/ZINC-TRANSPORTING ATPASE HMA1"/>
    <property type="match status" value="1"/>
</dbReference>
<evidence type="ECO:0000256" key="4">
    <source>
        <dbReference type="ARBA" id="ARBA00022723"/>
    </source>
</evidence>
<dbReference type="GO" id="GO:0046872">
    <property type="term" value="F:metal ion binding"/>
    <property type="evidence" value="ECO:0007669"/>
    <property type="project" value="UniProtKB-KW"/>
</dbReference>
<keyword evidence="11" id="KW-1003">Cell membrane</keyword>
<dbReference type="InterPro" id="IPR023298">
    <property type="entry name" value="ATPase_P-typ_TM_dom_sf"/>
</dbReference>
<feature type="compositionally biased region" description="Low complexity" evidence="12">
    <location>
        <begin position="545"/>
        <end position="558"/>
    </location>
</feature>
<feature type="transmembrane region" description="Helical" evidence="11">
    <location>
        <begin position="314"/>
        <end position="338"/>
    </location>
</feature>
<feature type="transmembrane region" description="Helical" evidence="11">
    <location>
        <begin position="663"/>
        <end position="681"/>
    </location>
</feature>
<keyword evidence="6 11" id="KW-0067">ATP-binding</keyword>
<evidence type="ECO:0000256" key="2">
    <source>
        <dbReference type="ARBA" id="ARBA00006024"/>
    </source>
</evidence>
<dbReference type="RefSeq" id="WP_125048500.1">
    <property type="nucleotide sequence ID" value="NZ_BHZC01000001.1"/>
</dbReference>
<dbReference type="SUPFAM" id="SSF81665">
    <property type="entry name" value="Calcium ATPase, transmembrane domain M"/>
    <property type="match status" value="1"/>
</dbReference>
<dbReference type="NCBIfam" id="TIGR01525">
    <property type="entry name" value="ATPase-IB_hvy"/>
    <property type="match status" value="1"/>
</dbReference>
<dbReference type="GO" id="GO:0016887">
    <property type="term" value="F:ATP hydrolysis activity"/>
    <property type="evidence" value="ECO:0007669"/>
    <property type="project" value="InterPro"/>
</dbReference>
<evidence type="ECO:0000256" key="12">
    <source>
        <dbReference type="SAM" id="MobiDB-lite"/>
    </source>
</evidence>
<dbReference type="SUPFAM" id="SSF81653">
    <property type="entry name" value="Calcium ATPase, transduction domain A"/>
    <property type="match status" value="1"/>
</dbReference>
<keyword evidence="9 11" id="KW-1133">Transmembrane helix</keyword>
<evidence type="ECO:0000256" key="11">
    <source>
        <dbReference type="RuleBase" id="RU362081"/>
    </source>
</evidence>
<keyword evidence="7" id="KW-0460">Magnesium</keyword>
<dbReference type="Pfam" id="PF00702">
    <property type="entry name" value="Hydrolase"/>
    <property type="match status" value="2"/>
</dbReference>
<dbReference type="InterPro" id="IPR027256">
    <property type="entry name" value="P-typ_ATPase_IB"/>
</dbReference>
<keyword evidence="10 11" id="KW-0472">Membrane</keyword>
<dbReference type="Gene3D" id="2.70.150.10">
    <property type="entry name" value="Calcium-transporting ATPase, cytoplasmic transduction domain A"/>
    <property type="match status" value="1"/>
</dbReference>
<dbReference type="GeneID" id="95626125"/>
<evidence type="ECO:0000256" key="10">
    <source>
        <dbReference type="ARBA" id="ARBA00023136"/>
    </source>
</evidence>
<dbReference type="GO" id="GO:0005886">
    <property type="term" value="C:plasma membrane"/>
    <property type="evidence" value="ECO:0007669"/>
    <property type="project" value="UniProtKB-SubCell"/>
</dbReference>
<evidence type="ECO:0000313" key="14">
    <source>
        <dbReference type="EMBL" id="GCD39615.1"/>
    </source>
</evidence>
<keyword evidence="4 11" id="KW-0479">Metal-binding</keyword>
<comment type="subcellular location">
    <subcellularLocation>
        <location evidence="1">Cell membrane</location>
        <topology evidence="1">Multi-pass membrane protein</topology>
    </subcellularLocation>
</comment>
<comment type="similarity">
    <text evidence="2 11">Belongs to the cation transport ATPase (P-type) (TC 3.A.3) family. Type IB subfamily.</text>
</comment>
<evidence type="ECO:0000256" key="5">
    <source>
        <dbReference type="ARBA" id="ARBA00022741"/>
    </source>
</evidence>
<dbReference type="PANTHER" id="PTHR43079:SF1">
    <property type="entry name" value="CADMIUM_ZINC-TRANSPORTING ATPASE HMA1, CHLOROPLASTIC-RELATED"/>
    <property type="match status" value="1"/>
</dbReference>
<gene>
    <name evidence="14" type="ORF">OEIGOIKO_07471</name>
</gene>
<dbReference type="InterPro" id="IPR036412">
    <property type="entry name" value="HAD-like_sf"/>
</dbReference>
<dbReference type="InterPro" id="IPR059000">
    <property type="entry name" value="ATPase_P-type_domA"/>
</dbReference>
<keyword evidence="8" id="KW-1278">Translocase</keyword>
<dbReference type="SUPFAM" id="SSF56784">
    <property type="entry name" value="HAD-like"/>
    <property type="match status" value="1"/>
</dbReference>
<dbReference type="Gene3D" id="3.40.1110.10">
    <property type="entry name" value="Calcium-transporting ATPase, cytoplasmic domain N"/>
    <property type="match status" value="1"/>
</dbReference>
<proteinExistence type="inferred from homology"/>
<evidence type="ECO:0000256" key="7">
    <source>
        <dbReference type="ARBA" id="ARBA00022842"/>
    </source>
</evidence>
<accession>A0A7U9L234</accession>
<feature type="region of interest" description="Disordered" evidence="12">
    <location>
        <begin position="1"/>
        <end position="52"/>
    </location>
</feature>
<dbReference type="PRINTS" id="PR00941">
    <property type="entry name" value="CDATPASE"/>
</dbReference>
<dbReference type="Proteomes" id="UP000287830">
    <property type="component" value="Unassembled WGS sequence"/>
</dbReference>
<dbReference type="EMBL" id="BHZC01000001">
    <property type="protein sequence ID" value="GCD39615.1"/>
    <property type="molecule type" value="Genomic_DNA"/>
</dbReference>
<evidence type="ECO:0000256" key="9">
    <source>
        <dbReference type="ARBA" id="ARBA00022989"/>
    </source>
</evidence>
<feature type="domain" description="P-type ATPase A" evidence="13">
    <location>
        <begin position="168"/>
        <end position="268"/>
    </location>
</feature>
<dbReference type="PROSITE" id="PS00154">
    <property type="entry name" value="ATPASE_E1_E2"/>
    <property type="match status" value="1"/>
</dbReference>
<dbReference type="NCBIfam" id="TIGR01494">
    <property type="entry name" value="ATPase_P-type"/>
    <property type="match status" value="2"/>
</dbReference>
<evidence type="ECO:0000256" key="6">
    <source>
        <dbReference type="ARBA" id="ARBA00022840"/>
    </source>
</evidence>
<feature type="transmembrane region" description="Helical" evidence="11">
    <location>
        <begin position="118"/>
        <end position="146"/>
    </location>
</feature>
<dbReference type="OrthoDB" id="7059309at2"/>
<dbReference type="Gene3D" id="3.40.50.1000">
    <property type="entry name" value="HAD superfamily/HAD-like"/>
    <property type="match status" value="2"/>
</dbReference>
<name>A0A7U9L234_9ACTN</name>
<evidence type="ECO:0000259" key="13">
    <source>
        <dbReference type="Pfam" id="PF00122"/>
    </source>
</evidence>
<feature type="region of interest" description="Disordered" evidence="12">
    <location>
        <begin position="530"/>
        <end position="558"/>
    </location>
</feature>
<dbReference type="InterPro" id="IPR008250">
    <property type="entry name" value="ATPase_P-typ_transduc_dom_A_sf"/>
</dbReference>
<feature type="transmembrane region" description="Helical" evidence="11">
    <location>
        <begin position="60"/>
        <end position="81"/>
    </location>
</feature>
<protein>
    <submittedName>
        <fullName evidence="14">Metal-transporting ATPase</fullName>
    </submittedName>
</protein>
<feature type="transmembrane region" description="Helical" evidence="11">
    <location>
        <begin position="288"/>
        <end position="308"/>
    </location>
</feature>
<sequence>MTPTSRPGRTQQPPATTATAPPTGRPSPASPPAAPPAAPPTVPTPPPRPRRTRLSALPEVRWAALSALAFLLAFPLDLAGAPAWAWGPLYAVCYAAGGWEPGLAGLQALRERTLDVDLLMVVAAVGAAGIGQFLDGGLLIVIFAVSGALEALATRRTEDSVRGLLDLAPSTAVRLTADGREETVEAAALRVGDTVLVRPGERLPADGTVLVGASEVDQATITGEPLPVDKGPDDEVFAGTLNGTGALRVRVGKDATEWAIARIVAMVEEAGRTKAPTQVFIEKVEQRYSAAVVAVTLTLFAVPLFFGADFTTTLLRAMTFMIVASPCAVVLATMPPLLSAIATAGRHGVLVKSAAAMEGLGAVTRVALDKTGTLTEGAPRVAGMRRLDGSGTDEARALTLAAAAEQSSEHPIARAVVGAARERGLRMPSAYEFSSTPGRGVRAVVEGRTVRVGSPTALLSAGVSGSEEGLAEEQLRGARAVASEIEAAGQTAVAVLVNGRPVAVLALTDRLRPGAPEAVARLHRLTGAETSLGQGAEAGTGVETGTGAEAGPAPEAGVTLLTGDNVRAARRTAEECGITDVRAGLLPQDKVAAVRAWQDAGAKVLMIGDGVNDAPALAAAHSGVAMGRVGSDLALETADAVVVRDETGAVPTVVALSRRARRLVVQNLVIASVCIGALVTWDLAGHLPLPLGVLGHEGSTVLVGLNGLRLLRAAAWRRAADA</sequence>
<dbReference type="PRINTS" id="PR00119">
    <property type="entry name" value="CATATPASE"/>
</dbReference>
<dbReference type="AlphaFoldDB" id="A0A7U9L234"/>
<comment type="caution">
    <text evidence="14">The sequence shown here is derived from an EMBL/GenBank/DDBJ whole genome shotgun (WGS) entry which is preliminary data.</text>
</comment>
<feature type="compositionally biased region" description="Low complexity" evidence="12">
    <location>
        <begin position="1"/>
        <end position="22"/>
    </location>
</feature>
<keyword evidence="3 11" id="KW-0812">Transmembrane</keyword>
<organism evidence="14 15">
    <name type="scientific">Streptomyces chrestomyceticus JCM 4735</name>
    <dbReference type="NCBI Taxonomy" id="1306181"/>
    <lineage>
        <taxon>Bacteria</taxon>
        <taxon>Bacillati</taxon>
        <taxon>Actinomycetota</taxon>
        <taxon>Actinomycetes</taxon>
        <taxon>Kitasatosporales</taxon>
        <taxon>Streptomycetaceae</taxon>
        <taxon>Streptomyces</taxon>
    </lineage>
</organism>
<evidence type="ECO:0000313" key="15">
    <source>
        <dbReference type="Proteomes" id="UP000287830"/>
    </source>
</evidence>
<evidence type="ECO:0000256" key="1">
    <source>
        <dbReference type="ARBA" id="ARBA00004651"/>
    </source>
</evidence>
<dbReference type="FunFam" id="2.70.150.10:FF:000002">
    <property type="entry name" value="Copper-transporting ATPase 1, putative"/>
    <property type="match status" value="1"/>
</dbReference>
<keyword evidence="5 11" id="KW-0547">Nucleotide-binding</keyword>